<reference evidence="2 3" key="1">
    <citation type="journal article" date="2016" name="Mol. Biol. Evol.">
        <title>Comparative Genomics of Early-Diverging Mushroom-Forming Fungi Provides Insights into the Origins of Lignocellulose Decay Capabilities.</title>
        <authorList>
            <person name="Nagy L.G."/>
            <person name="Riley R."/>
            <person name="Tritt A."/>
            <person name="Adam C."/>
            <person name="Daum C."/>
            <person name="Floudas D."/>
            <person name="Sun H."/>
            <person name="Yadav J.S."/>
            <person name="Pangilinan J."/>
            <person name="Larsson K.H."/>
            <person name="Matsuura K."/>
            <person name="Barry K."/>
            <person name="Labutti K."/>
            <person name="Kuo R."/>
            <person name="Ohm R.A."/>
            <person name="Bhattacharya S.S."/>
            <person name="Shirouzu T."/>
            <person name="Yoshinaga Y."/>
            <person name="Martin F.M."/>
            <person name="Grigoriev I.V."/>
            <person name="Hibbett D.S."/>
        </authorList>
    </citation>
    <scope>NUCLEOTIDE SEQUENCE [LARGE SCALE GENOMIC DNA]</scope>
    <source>
        <strain evidence="2 3">CBS 109695</strain>
    </source>
</reference>
<evidence type="ECO:0000256" key="1">
    <source>
        <dbReference type="SAM" id="MobiDB-lite"/>
    </source>
</evidence>
<dbReference type="AlphaFoldDB" id="A0A166HP28"/>
<name>A0A166HP28_9AGAM</name>
<keyword evidence="3" id="KW-1185">Reference proteome</keyword>
<dbReference type="Proteomes" id="UP000076532">
    <property type="component" value="Unassembled WGS sequence"/>
</dbReference>
<evidence type="ECO:0000313" key="3">
    <source>
        <dbReference type="Proteomes" id="UP000076532"/>
    </source>
</evidence>
<evidence type="ECO:0000313" key="2">
    <source>
        <dbReference type="EMBL" id="KZP19073.1"/>
    </source>
</evidence>
<dbReference type="EMBL" id="KV417567">
    <property type="protein sequence ID" value="KZP19073.1"/>
    <property type="molecule type" value="Genomic_DNA"/>
</dbReference>
<proteinExistence type="predicted"/>
<gene>
    <name evidence="2" type="ORF">FIBSPDRAFT_893067</name>
</gene>
<sequence>MATVKVSQISDTLKQQLKLSAPEIKETKPQQPDIDTLRGPSMGITSGFKSPKLRALNGLHTGLHPLNSGSLPVRDRPTSPKLRSTTLKKLFGSPRTAETPKLLVKPEFSSPKLRVKTSKKA</sequence>
<organism evidence="2 3">
    <name type="scientific">Athelia psychrophila</name>
    <dbReference type="NCBI Taxonomy" id="1759441"/>
    <lineage>
        <taxon>Eukaryota</taxon>
        <taxon>Fungi</taxon>
        <taxon>Dikarya</taxon>
        <taxon>Basidiomycota</taxon>
        <taxon>Agaricomycotina</taxon>
        <taxon>Agaricomycetes</taxon>
        <taxon>Agaricomycetidae</taxon>
        <taxon>Atheliales</taxon>
        <taxon>Atheliaceae</taxon>
        <taxon>Athelia</taxon>
    </lineage>
</organism>
<feature type="region of interest" description="Disordered" evidence="1">
    <location>
        <begin position="20"/>
        <end position="81"/>
    </location>
</feature>
<protein>
    <submittedName>
        <fullName evidence="2">Uncharacterized protein</fullName>
    </submittedName>
</protein>
<accession>A0A166HP28</accession>